<evidence type="ECO:0000313" key="2">
    <source>
        <dbReference type="EMBL" id="EDN63054.1"/>
    </source>
</evidence>
<organism evidence="2 3">
    <name type="scientific">Saccharomyces cerevisiae (strain YJM789)</name>
    <name type="common">Baker's yeast</name>
    <dbReference type="NCBI Taxonomy" id="307796"/>
    <lineage>
        <taxon>Eukaryota</taxon>
        <taxon>Fungi</taxon>
        <taxon>Dikarya</taxon>
        <taxon>Ascomycota</taxon>
        <taxon>Saccharomycotina</taxon>
        <taxon>Saccharomycetes</taxon>
        <taxon>Saccharomycetales</taxon>
        <taxon>Saccharomycetaceae</taxon>
        <taxon>Saccharomyces</taxon>
    </lineage>
</organism>
<evidence type="ECO:0000256" key="1">
    <source>
        <dbReference type="SAM" id="Phobius"/>
    </source>
</evidence>
<keyword evidence="1" id="KW-0812">Transmembrane</keyword>
<sequence>MVRLSYLRLILPPCRLSELSSLAILYQPVIPILISTITFQHFFKRVHTPCNVYI</sequence>
<dbReference type="OrthoDB" id="10277892at2759"/>
<dbReference type="EMBL" id="AAFW02000048">
    <property type="protein sequence ID" value="EDN63054.1"/>
    <property type="molecule type" value="Genomic_DNA"/>
</dbReference>
<dbReference type="Proteomes" id="UP000007060">
    <property type="component" value="Unassembled WGS sequence"/>
</dbReference>
<protein>
    <submittedName>
        <fullName evidence="2">Conserved protein</fullName>
    </submittedName>
</protein>
<gene>
    <name evidence="2" type="ORF">SCY_1581</name>
</gene>
<accession>A6ZR34</accession>
<reference evidence="2 3" key="1">
    <citation type="journal article" date="2007" name="Proc. Natl. Acad. Sci. U.S.A.">
        <title>Genome sequencing and comparative analysis of Saccharomyces cerevisiae strain YJM789.</title>
        <authorList>
            <person name="Wei W."/>
            <person name="McCusker J.H."/>
            <person name="Hyman R.W."/>
            <person name="Jones T."/>
            <person name="Ning Y."/>
            <person name="Cao Z."/>
            <person name="Gu Z."/>
            <person name="Bruno D."/>
            <person name="Miranda M."/>
            <person name="Nguyen M."/>
            <person name="Wilhelmy J."/>
            <person name="Komp C."/>
            <person name="Tamse R."/>
            <person name="Wang X."/>
            <person name="Jia P."/>
            <person name="Luedi P."/>
            <person name="Oefner P.J."/>
            <person name="David L."/>
            <person name="Dietrich F.S."/>
            <person name="Li Y."/>
            <person name="Davis R.W."/>
            <person name="Steinmetz L.M."/>
        </authorList>
    </citation>
    <scope>NUCLEOTIDE SEQUENCE [LARGE SCALE GENOMIC DNA]</scope>
    <source>
        <strain evidence="2 3">YJM789</strain>
    </source>
</reference>
<proteinExistence type="predicted"/>
<keyword evidence="1" id="KW-1133">Transmembrane helix</keyword>
<comment type="caution">
    <text evidence="2">The sequence shown here is derived from an EMBL/GenBank/DDBJ whole genome shotgun (WGS) entry which is preliminary data.</text>
</comment>
<keyword evidence="1" id="KW-0472">Membrane</keyword>
<feature type="transmembrane region" description="Helical" evidence="1">
    <location>
        <begin position="20"/>
        <end position="39"/>
    </location>
</feature>
<dbReference type="AlphaFoldDB" id="A6ZR34"/>
<evidence type="ECO:0000313" key="3">
    <source>
        <dbReference type="Proteomes" id="UP000007060"/>
    </source>
</evidence>
<dbReference type="HOGENOM" id="CLU_3052145_0_0_1"/>
<name>A6ZR34_YEAS7</name>